<dbReference type="EMBL" id="CAJOBD010062685">
    <property type="protein sequence ID" value="CAF4388098.1"/>
    <property type="molecule type" value="Genomic_DNA"/>
</dbReference>
<sequence length="116" mass="13780">MQVLWNSNEPALIQLQITQKNLFSYVIFVEVRHLPNMHEQTFILIQELFVSLFSSNKNIYIWGSVDELQKFLNFNLFSSSQIYLSNNINLQDEFKKFWNQHHPHKPPLSSTNDNIP</sequence>
<dbReference type="Proteomes" id="UP000663836">
    <property type="component" value="Unassembled WGS sequence"/>
</dbReference>
<name>A0A820NIF6_9BILA</name>
<evidence type="ECO:0000313" key="2">
    <source>
        <dbReference type="Proteomes" id="UP000663836"/>
    </source>
</evidence>
<protein>
    <submittedName>
        <fullName evidence="1">Uncharacterized protein</fullName>
    </submittedName>
</protein>
<gene>
    <name evidence="1" type="ORF">JBS370_LOCUS43072</name>
</gene>
<comment type="caution">
    <text evidence="1">The sequence shown here is derived from an EMBL/GenBank/DDBJ whole genome shotgun (WGS) entry which is preliminary data.</text>
</comment>
<evidence type="ECO:0000313" key="1">
    <source>
        <dbReference type="EMBL" id="CAF4388098.1"/>
    </source>
</evidence>
<feature type="non-terminal residue" evidence="1">
    <location>
        <position position="116"/>
    </location>
</feature>
<dbReference type="AlphaFoldDB" id="A0A820NIF6"/>
<accession>A0A820NIF6</accession>
<proteinExistence type="predicted"/>
<reference evidence="1" key="1">
    <citation type="submission" date="2021-02" db="EMBL/GenBank/DDBJ databases">
        <authorList>
            <person name="Nowell W R."/>
        </authorList>
    </citation>
    <scope>NUCLEOTIDE SEQUENCE</scope>
</reference>
<organism evidence="1 2">
    <name type="scientific">Rotaria sordida</name>
    <dbReference type="NCBI Taxonomy" id="392033"/>
    <lineage>
        <taxon>Eukaryota</taxon>
        <taxon>Metazoa</taxon>
        <taxon>Spiralia</taxon>
        <taxon>Gnathifera</taxon>
        <taxon>Rotifera</taxon>
        <taxon>Eurotatoria</taxon>
        <taxon>Bdelloidea</taxon>
        <taxon>Philodinida</taxon>
        <taxon>Philodinidae</taxon>
        <taxon>Rotaria</taxon>
    </lineage>
</organism>